<reference evidence="1 2" key="1">
    <citation type="submission" date="2019-12" db="EMBL/GenBank/DDBJ databases">
        <title>Genomic-based taxomic classification of the family Erythrobacteraceae.</title>
        <authorList>
            <person name="Xu L."/>
        </authorList>
    </citation>
    <scope>NUCLEOTIDE SEQUENCE [LARGE SCALE GENOMIC DNA]</scope>
    <source>
        <strain evidence="1 2">KCTC 42006</strain>
    </source>
</reference>
<evidence type="ECO:0000313" key="2">
    <source>
        <dbReference type="Proteomes" id="UP000460290"/>
    </source>
</evidence>
<organism evidence="1 2">
    <name type="scientific">Pontixanthobacter aestiaquae</name>
    <dbReference type="NCBI Taxonomy" id="1509367"/>
    <lineage>
        <taxon>Bacteria</taxon>
        <taxon>Pseudomonadati</taxon>
        <taxon>Pseudomonadota</taxon>
        <taxon>Alphaproteobacteria</taxon>
        <taxon>Sphingomonadales</taxon>
        <taxon>Erythrobacteraceae</taxon>
        <taxon>Pontixanthobacter</taxon>
    </lineage>
</organism>
<dbReference type="RefSeq" id="WP_160614327.1">
    <property type="nucleotide sequence ID" value="NZ_JAUFQM010000001.1"/>
</dbReference>
<dbReference type="PIRSF" id="PIRSF032025">
    <property type="entry name" value="UCP032025"/>
    <property type="match status" value="1"/>
</dbReference>
<dbReference type="EMBL" id="WTYZ01000001">
    <property type="protein sequence ID" value="MXO84043.1"/>
    <property type="molecule type" value="Genomic_DNA"/>
</dbReference>
<sequence length="130" mass="15136">MPLNMTKIAFGAKSWEDLAGWYEDRQEIRLTTRYQPKRHEEMIGGSLYWILNHALVARSEILGFEQTPEGRWWIHLEPKLTRVHPQPKRAHQGWRYLKEDDAPKDVADGDDIGDAMPGKMMGKLQRLGLI</sequence>
<protein>
    <submittedName>
        <fullName evidence="1">DUF1489 family protein</fullName>
    </submittedName>
</protein>
<accession>A0A844ZAF0</accession>
<dbReference type="InterPro" id="IPR008320">
    <property type="entry name" value="UCP032025"/>
</dbReference>
<dbReference type="AlphaFoldDB" id="A0A844ZAF0"/>
<proteinExistence type="predicted"/>
<dbReference type="OrthoDB" id="9798292at2"/>
<dbReference type="Pfam" id="PF07370">
    <property type="entry name" value="DUF1489"/>
    <property type="match status" value="1"/>
</dbReference>
<evidence type="ECO:0000313" key="1">
    <source>
        <dbReference type="EMBL" id="MXO84043.1"/>
    </source>
</evidence>
<dbReference type="Proteomes" id="UP000460290">
    <property type="component" value="Unassembled WGS sequence"/>
</dbReference>
<keyword evidence="2" id="KW-1185">Reference proteome</keyword>
<name>A0A844ZAF0_9SPHN</name>
<comment type="caution">
    <text evidence="1">The sequence shown here is derived from an EMBL/GenBank/DDBJ whole genome shotgun (WGS) entry which is preliminary data.</text>
</comment>
<gene>
    <name evidence="1" type="ORF">GRI35_11765</name>
</gene>